<keyword evidence="1" id="KW-1185">Reference proteome</keyword>
<dbReference type="Proteomes" id="UP000887540">
    <property type="component" value="Unplaced"/>
</dbReference>
<reference evidence="2" key="1">
    <citation type="submission" date="2022-11" db="UniProtKB">
        <authorList>
            <consortium name="WormBaseParasite"/>
        </authorList>
    </citation>
    <scope>IDENTIFICATION</scope>
</reference>
<proteinExistence type="predicted"/>
<evidence type="ECO:0000313" key="1">
    <source>
        <dbReference type="Proteomes" id="UP000887540"/>
    </source>
</evidence>
<protein>
    <submittedName>
        <fullName evidence="2">Uncharacterized protein</fullName>
    </submittedName>
</protein>
<organism evidence="1 2">
    <name type="scientific">Acrobeloides nanus</name>
    <dbReference type="NCBI Taxonomy" id="290746"/>
    <lineage>
        <taxon>Eukaryota</taxon>
        <taxon>Metazoa</taxon>
        <taxon>Ecdysozoa</taxon>
        <taxon>Nematoda</taxon>
        <taxon>Chromadorea</taxon>
        <taxon>Rhabditida</taxon>
        <taxon>Tylenchina</taxon>
        <taxon>Cephalobomorpha</taxon>
        <taxon>Cephaloboidea</taxon>
        <taxon>Cephalobidae</taxon>
        <taxon>Acrobeloides</taxon>
    </lineage>
</organism>
<evidence type="ECO:0000313" key="2">
    <source>
        <dbReference type="WBParaSite" id="ACRNAN_scaffold1416.g21215.t1"/>
    </source>
</evidence>
<name>A0A914CTQ2_9BILA</name>
<dbReference type="WBParaSite" id="ACRNAN_scaffold1416.g21215.t1">
    <property type="protein sequence ID" value="ACRNAN_scaffold1416.g21215.t1"/>
    <property type="gene ID" value="ACRNAN_scaffold1416.g21215"/>
</dbReference>
<dbReference type="AlphaFoldDB" id="A0A914CTQ2"/>
<sequence>MANMNITNLFNEARQSRLELLMENAMRTNNFTKFGEVCSSLNYNRFKQVRPDINKRWQDGIMTFDKLRAVNFGLNMFVRIFYD</sequence>
<accession>A0A914CTQ2</accession>